<name>A0A6J6ZZQ3_9ZZZZ</name>
<accession>A0A6J6ZZQ3</accession>
<keyword evidence="5" id="KW-0460">Magnesium</keyword>
<dbReference type="PRINTS" id="PR00502">
    <property type="entry name" value="NUDIXFAMILY"/>
</dbReference>
<dbReference type="InterPro" id="IPR020476">
    <property type="entry name" value="Nudix_hydrolase"/>
</dbReference>
<dbReference type="GO" id="GO:0010945">
    <property type="term" value="F:coenzyme A diphosphatase activity"/>
    <property type="evidence" value="ECO:0007669"/>
    <property type="project" value="InterPro"/>
</dbReference>
<dbReference type="CDD" id="cd03426">
    <property type="entry name" value="NUDIX_CoAse_Nudt7"/>
    <property type="match status" value="1"/>
</dbReference>
<dbReference type="InterPro" id="IPR000086">
    <property type="entry name" value="NUDIX_hydrolase_dom"/>
</dbReference>
<dbReference type="GO" id="GO:0046872">
    <property type="term" value="F:metal ion binding"/>
    <property type="evidence" value="ECO:0007669"/>
    <property type="project" value="UniProtKB-KW"/>
</dbReference>
<feature type="domain" description="Nudix hydrolase" evidence="8">
    <location>
        <begin position="163"/>
        <end position="294"/>
    </location>
</feature>
<evidence type="ECO:0000256" key="2">
    <source>
        <dbReference type="ARBA" id="ARBA00001946"/>
    </source>
</evidence>
<evidence type="ECO:0000256" key="1">
    <source>
        <dbReference type="ARBA" id="ARBA00001936"/>
    </source>
</evidence>
<reference evidence="9" key="1">
    <citation type="submission" date="2020-05" db="EMBL/GenBank/DDBJ databases">
        <authorList>
            <person name="Chiriac C."/>
            <person name="Salcher M."/>
            <person name="Ghai R."/>
            <person name="Kavagutti S V."/>
        </authorList>
    </citation>
    <scope>NUCLEOTIDE SEQUENCE</scope>
</reference>
<evidence type="ECO:0000256" key="7">
    <source>
        <dbReference type="SAM" id="MobiDB-lite"/>
    </source>
</evidence>
<evidence type="ECO:0000256" key="6">
    <source>
        <dbReference type="ARBA" id="ARBA00023211"/>
    </source>
</evidence>
<dbReference type="Gene3D" id="3.90.79.10">
    <property type="entry name" value="Nucleoside Triphosphate Pyrophosphohydrolase"/>
    <property type="match status" value="1"/>
</dbReference>
<gene>
    <name evidence="9" type="ORF">UFOPK3001_02442</name>
</gene>
<feature type="region of interest" description="Disordered" evidence="7">
    <location>
        <begin position="110"/>
        <end position="129"/>
    </location>
</feature>
<keyword evidence="4" id="KW-0378">Hydrolase</keyword>
<evidence type="ECO:0000256" key="4">
    <source>
        <dbReference type="ARBA" id="ARBA00022801"/>
    </source>
</evidence>
<dbReference type="InterPro" id="IPR020084">
    <property type="entry name" value="NUDIX_hydrolase_CS"/>
</dbReference>
<dbReference type="InterPro" id="IPR015797">
    <property type="entry name" value="NUDIX_hydrolase-like_dom_sf"/>
</dbReference>
<proteinExistence type="predicted"/>
<comment type="cofactor">
    <cofactor evidence="1">
        <name>Mn(2+)</name>
        <dbReference type="ChEBI" id="CHEBI:29035"/>
    </cofactor>
</comment>
<protein>
    <submittedName>
        <fullName evidence="9">Unannotated protein</fullName>
    </submittedName>
</protein>
<evidence type="ECO:0000256" key="5">
    <source>
        <dbReference type="ARBA" id="ARBA00022842"/>
    </source>
</evidence>
<keyword evidence="6" id="KW-0464">Manganese</keyword>
<sequence>MALDDRGEVGADTVEINFCDLLLRHCRHFSLLDAHEHLALLDRLARRDREQADHTVDLRLDDVLELHRLHDQQGLPPPDEVTDFDLNLNDRSLHGCLDLQRGAHRCLPLLTGPSGHSPHPKRSGSPSPVAYRVSVVSDPSQLMSALRSNLAVHERLGVDLNGLRHAAVAVVVTHEANEPGILLTKRSASLRSHGGQWALPGGRLDDGETPVQAALRELEEELGLAVPEEQVLGVLDDYVTRSGYCITPVVVWGGQSPAMTPNPAEVHSVHHVAFSELQRPDAPTFISIPESDRPVVQMFFNTSTIHAPTAAVMLQFRRVAIEGVYERVAGYEQPVFAWK</sequence>
<organism evidence="9">
    <name type="scientific">freshwater metagenome</name>
    <dbReference type="NCBI Taxonomy" id="449393"/>
    <lineage>
        <taxon>unclassified sequences</taxon>
        <taxon>metagenomes</taxon>
        <taxon>ecological metagenomes</taxon>
    </lineage>
</organism>
<dbReference type="InterPro" id="IPR045121">
    <property type="entry name" value="CoAse"/>
</dbReference>
<dbReference type="PROSITE" id="PS51462">
    <property type="entry name" value="NUDIX"/>
    <property type="match status" value="1"/>
</dbReference>
<evidence type="ECO:0000313" key="9">
    <source>
        <dbReference type="EMBL" id="CAB4825640.1"/>
    </source>
</evidence>
<evidence type="ECO:0000259" key="8">
    <source>
        <dbReference type="PROSITE" id="PS51462"/>
    </source>
</evidence>
<keyword evidence="3" id="KW-0479">Metal-binding</keyword>
<evidence type="ECO:0000256" key="3">
    <source>
        <dbReference type="ARBA" id="ARBA00022723"/>
    </source>
</evidence>
<comment type="cofactor">
    <cofactor evidence="2">
        <name>Mg(2+)</name>
        <dbReference type="ChEBI" id="CHEBI:18420"/>
    </cofactor>
</comment>
<dbReference type="PROSITE" id="PS00893">
    <property type="entry name" value="NUDIX_BOX"/>
    <property type="match status" value="1"/>
</dbReference>
<dbReference type="EMBL" id="CAFAAJ010000242">
    <property type="protein sequence ID" value="CAB4825640.1"/>
    <property type="molecule type" value="Genomic_DNA"/>
</dbReference>
<dbReference type="AlphaFoldDB" id="A0A6J6ZZQ3"/>
<dbReference type="PANTHER" id="PTHR12992:SF11">
    <property type="entry name" value="MITOCHONDRIAL COENZYME A DIPHOSPHATASE NUDT8"/>
    <property type="match status" value="1"/>
</dbReference>
<dbReference type="Pfam" id="PF00293">
    <property type="entry name" value="NUDIX"/>
    <property type="match status" value="1"/>
</dbReference>
<dbReference type="SUPFAM" id="SSF55811">
    <property type="entry name" value="Nudix"/>
    <property type="match status" value="1"/>
</dbReference>
<dbReference type="PANTHER" id="PTHR12992">
    <property type="entry name" value="NUDIX HYDROLASE"/>
    <property type="match status" value="1"/>
</dbReference>